<dbReference type="AlphaFoldDB" id="A0A8H8X218"/>
<dbReference type="KEGG" id="mind:mvi_65530"/>
<accession>A0A8H8X218</accession>
<evidence type="ECO:0008006" key="3">
    <source>
        <dbReference type="Google" id="ProtNLM"/>
    </source>
</evidence>
<protein>
    <recommendedName>
        <fullName evidence="3">Tail assembly chaperone</fullName>
    </recommendedName>
</protein>
<gene>
    <name evidence="1" type="ORF">mvi_65530</name>
</gene>
<proteinExistence type="predicted"/>
<organism evidence="1 2">
    <name type="scientific">Methylobacterium indicum</name>
    <dbReference type="NCBI Taxonomy" id="1775910"/>
    <lineage>
        <taxon>Bacteria</taxon>
        <taxon>Pseudomonadati</taxon>
        <taxon>Pseudomonadota</taxon>
        <taxon>Alphaproteobacteria</taxon>
        <taxon>Hyphomicrobiales</taxon>
        <taxon>Methylobacteriaceae</taxon>
        <taxon>Methylobacterium</taxon>
    </lineage>
</organism>
<name>A0A8H8X218_9HYPH</name>
<sequence>MDLGKFDVIADAERGAAVHLRNPYTQAPLSADDGSPVEILVKGADAAAFRRAQRDAQNRVAQRPSPRRPLTFEEAEVYSSRLLAAVTIGWRNIVVDGETWEFNEAAAVALYERFEWIRTQVDEGVNDRRRFAPEATRV</sequence>
<geneLocation type="plasmid" evidence="1 2">
    <name>pVL1_6</name>
</geneLocation>
<evidence type="ECO:0000313" key="1">
    <source>
        <dbReference type="EMBL" id="BCM88092.1"/>
    </source>
</evidence>
<dbReference type="EMBL" id="AP024151">
    <property type="protein sequence ID" value="BCM88092.1"/>
    <property type="molecule type" value="Genomic_DNA"/>
</dbReference>
<evidence type="ECO:0000313" key="2">
    <source>
        <dbReference type="Proteomes" id="UP000663508"/>
    </source>
</evidence>
<dbReference type="RefSeq" id="WP_207184190.1">
    <property type="nucleotide sequence ID" value="NZ_AP024151.1"/>
</dbReference>
<reference evidence="1" key="1">
    <citation type="submission" date="2020-11" db="EMBL/GenBank/DDBJ databases">
        <title>Complete genome sequence of a novel pathogenic Methylobacterium strain isolated from rice in Vietnam.</title>
        <authorList>
            <person name="Lai K."/>
            <person name="Okazaki S."/>
            <person name="Higashi K."/>
            <person name="Mori H."/>
            <person name="Toyoda A."/>
            <person name="Kurokawa K."/>
        </authorList>
    </citation>
    <scope>NUCLEOTIDE SEQUENCE</scope>
    <source>
        <strain evidence="1">VL1</strain>
        <plasmid evidence="1">pVL1_6</plasmid>
    </source>
</reference>
<keyword evidence="1" id="KW-0614">Plasmid</keyword>
<dbReference type="Proteomes" id="UP000663508">
    <property type="component" value="Plasmid pVL1_6"/>
</dbReference>